<name>A0A327JWS6_9BRAD</name>
<comment type="caution">
    <text evidence="2">The sequence shown here is derived from an EMBL/GenBank/DDBJ whole genome shotgun (WGS) entry which is preliminary data.</text>
</comment>
<gene>
    <name evidence="2" type="ORF">CH338_28165</name>
</gene>
<reference evidence="2 3" key="1">
    <citation type="submission" date="2017-07" db="EMBL/GenBank/DDBJ databases">
        <title>Draft Genome Sequences of Select Purple Nonsulfur Bacteria.</title>
        <authorList>
            <person name="Lasarre B."/>
            <person name="Mckinlay J.B."/>
        </authorList>
    </citation>
    <scope>NUCLEOTIDE SEQUENCE [LARGE SCALE GENOMIC DNA]</scope>
    <source>
        <strain evidence="2 3">DSM 11907</strain>
    </source>
</reference>
<dbReference type="AlphaFoldDB" id="A0A327JWS6"/>
<evidence type="ECO:0000256" key="1">
    <source>
        <dbReference type="ARBA" id="ARBA00038414"/>
    </source>
</evidence>
<comment type="similarity">
    <text evidence="1">Belongs to the HyuE racemase family.</text>
</comment>
<dbReference type="GO" id="GO:0047661">
    <property type="term" value="F:amino-acid racemase activity"/>
    <property type="evidence" value="ECO:0007669"/>
    <property type="project" value="InterPro"/>
</dbReference>
<dbReference type="PANTHER" id="PTHR28047:SF5">
    <property type="entry name" value="PROTEIN DCG1"/>
    <property type="match status" value="1"/>
</dbReference>
<dbReference type="Pfam" id="PF01177">
    <property type="entry name" value="Asp_Glu_race"/>
    <property type="match status" value="1"/>
</dbReference>
<dbReference type="Gene3D" id="3.40.50.12500">
    <property type="match status" value="1"/>
</dbReference>
<protein>
    <recommendedName>
        <fullName evidence="4">Asp/Glu/hydantoin racemase</fullName>
    </recommendedName>
</protein>
<dbReference type="EMBL" id="NPEU01000649">
    <property type="protein sequence ID" value="RAI29933.1"/>
    <property type="molecule type" value="Genomic_DNA"/>
</dbReference>
<dbReference type="OrthoDB" id="9791723at2"/>
<dbReference type="RefSeq" id="WP_111360401.1">
    <property type="nucleotide sequence ID" value="NZ_NHSK01000232.1"/>
</dbReference>
<organism evidence="2 3">
    <name type="scientific">Rhodoplanes elegans</name>
    <dbReference type="NCBI Taxonomy" id="29408"/>
    <lineage>
        <taxon>Bacteria</taxon>
        <taxon>Pseudomonadati</taxon>
        <taxon>Pseudomonadota</taxon>
        <taxon>Alphaproteobacteria</taxon>
        <taxon>Hyphomicrobiales</taxon>
        <taxon>Nitrobacteraceae</taxon>
        <taxon>Rhodoplanes</taxon>
    </lineage>
</organism>
<dbReference type="InterPro" id="IPR015942">
    <property type="entry name" value="Asp/Glu/hydantoin_racemase"/>
</dbReference>
<dbReference type="InterPro" id="IPR053714">
    <property type="entry name" value="Iso_Racemase_Enz_sf"/>
</dbReference>
<keyword evidence="3" id="KW-1185">Reference proteome</keyword>
<accession>A0A327JWS6</accession>
<dbReference type="InterPro" id="IPR052186">
    <property type="entry name" value="Hydantoin_racemase-like"/>
</dbReference>
<sequence>MRRILVINPNTSARITTILSAEARRIAGDAADVEGVTAPFGAASIESRAELAIAAHAVLEAIAAAPLCDAAIVAAFGDPGLDAAAEIAPMPVIGLARAGLQASAADGRRFAVVTLGRHLRPELERAAVAAGVADRLTSIRFLDGGVLDLAHDRERFLDAMVAAAAACVAEEGAEAVLFGGAPFAGVGRDLAGRVAVPVLDGLTCAVEAALALPRAAPPVSPPPSAVMKPGIGLSPSLAGLIHALLARRSRG</sequence>
<proteinExistence type="inferred from homology"/>
<evidence type="ECO:0008006" key="4">
    <source>
        <dbReference type="Google" id="ProtNLM"/>
    </source>
</evidence>
<evidence type="ECO:0000313" key="3">
    <source>
        <dbReference type="Proteomes" id="UP000248863"/>
    </source>
</evidence>
<evidence type="ECO:0000313" key="2">
    <source>
        <dbReference type="EMBL" id="RAI29933.1"/>
    </source>
</evidence>
<dbReference type="Proteomes" id="UP000248863">
    <property type="component" value="Unassembled WGS sequence"/>
</dbReference>
<dbReference type="PANTHER" id="PTHR28047">
    <property type="entry name" value="PROTEIN DCG1"/>
    <property type="match status" value="1"/>
</dbReference>